<protein>
    <recommendedName>
        <fullName evidence="3">DUF1641 domain-containing protein</fullName>
    </recommendedName>
</protein>
<dbReference type="EMBL" id="JBBPCO010000002">
    <property type="protein sequence ID" value="MEK8088801.1"/>
    <property type="molecule type" value="Genomic_DNA"/>
</dbReference>
<reference evidence="1 2" key="1">
    <citation type="submission" date="2024-04" db="EMBL/GenBank/DDBJ databases">
        <authorList>
            <person name="Abashina T."/>
            <person name="Shaikin A."/>
        </authorList>
    </citation>
    <scope>NUCLEOTIDE SEQUENCE [LARGE SCALE GENOMIC DNA]</scope>
    <source>
        <strain evidence="1 2">AAFK</strain>
    </source>
</reference>
<gene>
    <name evidence="1" type="ORF">WOB96_03400</name>
</gene>
<evidence type="ECO:0000313" key="1">
    <source>
        <dbReference type="EMBL" id="MEK8088801.1"/>
    </source>
</evidence>
<dbReference type="Proteomes" id="UP001446205">
    <property type="component" value="Unassembled WGS sequence"/>
</dbReference>
<organism evidence="1 2">
    <name type="scientific">Thermithiobacillus plumbiphilus</name>
    <dbReference type="NCBI Taxonomy" id="1729899"/>
    <lineage>
        <taxon>Bacteria</taxon>
        <taxon>Pseudomonadati</taxon>
        <taxon>Pseudomonadota</taxon>
        <taxon>Acidithiobacillia</taxon>
        <taxon>Acidithiobacillales</taxon>
        <taxon>Thermithiobacillaceae</taxon>
        <taxon>Thermithiobacillus</taxon>
    </lineage>
</organism>
<comment type="caution">
    <text evidence="1">The sequence shown here is derived from an EMBL/GenBank/DDBJ whole genome shotgun (WGS) entry which is preliminary data.</text>
</comment>
<evidence type="ECO:0000313" key="2">
    <source>
        <dbReference type="Proteomes" id="UP001446205"/>
    </source>
</evidence>
<name>A0ABU9D781_9PROT</name>
<proteinExistence type="predicted"/>
<dbReference type="RefSeq" id="WP_341369866.1">
    <property type="nucleotide sequence ID" value="NZ_JBBPCO010000002.1"/>
</dbReference>
<accession>A0ABU9D781</accession>
<keyword evidence="2" id="KW-1185">Reference proteome</keyword>
<sequence>MDTNQQTPLTQEQWAGLAWLGDLCSGLAKNSSPEERETMAQALPELMRAGQASLDFVQKHWAGDITELIVAATAYIQRHEVDVALLDLLETLDNLHRNHVFELLRTLGDYYQGVHDNLHIAALIGDLMEQAEQSERVGTLGHRITHLDQIMAAAENALLEEADQAQDRFKGGWSGIYHLLRDPQTQRGLHQMVTLFPLLMKQLHTKEDNENLAAQPDKQE</sequence>
<evidence type="ECO:0008006" key="3">
    <source>
        <dbReference type="Google" id="ProtNLM"/>
    </source>
</evidence>